<dbReference type="AlphaFoldDB" id="A0A151QWK5"/>
<accession>A0A151QWK5</accession>
<feature type="region of interest" description="Disordered" evidence="1">
    <location>
        <begin position="1"/>
        <end position="43"/>
    </location>
</feature>
<dbReference type="Proteomes" id="UP000075243">
    <property type="component" value="Unassembled WGS sequence"/>
</dbReference>
<name>A0A151QWK5_CAJCA</name>
<keyword evidence="3" id="KW-1185">Reference proteome</keyword>
<evidence type="ECO:0000313" key="3">
    <source>
        <dbReference type="Proteomes" id="UP000075243"/>
    </source>
</evidence>
<evidence type="ECO:0000256" key="1">
    <source>
        <dbReference type="SAM" id="MobiDB-lite"/>
    </source>
</evidence>
<dbReference type="EMBL" id="KQ484545">
    <property type="protein sequence ID" value="KYP34656.1"/>
    <property type="molecule type" value="Genomic_DNA"/>
</dbReference>
<proteinExistence type="predicted"/>
<feature type="compositionally biased region" description="Basic and acidic residues" evidence="1">
    <location>
        <begin position="27"/>
        <end position="40"/>
    </location>
</feature>
<protein>
    <submittedName>
        <fullName evidence="2">Uncharacterized protein</fullName>
    </submittedName>
</protein>
<dbReference type="OMA" id="PRYEIWI"/>
<evidence type="ECO:0000313" key="2">
    <source>
        <dbReference type="EMBL" id="KYP34656.1"/>
    </source>
</evidence>
<sequence>MTDLGSGSVRREGRSVTQLSGLTARRIAKERTQVDVDPRFGKASKKKLMKARAEASGVQSADLLDPPPRYEIWIAARTKSDGKMTSESARVIVDKIISKDIQTNS</sequence>
<gene>
    <name evidence="2" type="ORF">KK1_044371</name>
</gene>
<organism evidence="2 3">
    <name type="scientific">Cajanus cajan</name>
    <name type="common">Pigeon pea</name>
    <name type="synonym">Cajanus indicus</name>
    <dbReference type="NCBI Taxonomy" id="3821"/>
    <lineage>
        <taxon>Eukaryota</taxon>
        <taxon>Viridiplantae</taxon>
        <taxon>Streptophyta</taxon>
        <taxon>Embryophyta</taxon>
        <taxon>Tracheophyta</taxon>
        <taxon>Spermatophyta</taxon>
        <taxon>Magnoliopsida</taxon>
        <taxon>eudicotyledons</taxon>
        <taxon>Gunneridae</taxon>
        <taxon>Pentapetalae</taxon>
        <taxon>rosids</taxon>
        <taxon>fabids</taxon>
        <taxon>Fabales</taxon>
        <taxon>Fabaceae</taxon>
        <taxon>Papilionoideae</taxon>
        <taxon>50 kb inversion clade</taxon>
        <taxon>NPAAA clade</taxon>
        <taxon>indigoferoid/millettioid clade</taxon>
        <taxon>Phaseoleae</taxon>
        <taxon>Cajanus</taxon>
    </lineage>
</organism>
<reference evidence="2" key="1">
    <citation type="journal article" date="2012" name="Nat. Biotechnol.">
        <title>Draft genome sequence of pigeonpea (Cajanus cajan), an orphan legume crop of resource-poor farmers.</title>
        <authorList>
            <person name="Varshney R.K."/>
            <person name="Chen W."/>
            <person name="Li Y."/>
            <person name="Bharti A.K."/>
            <person name="Saxena R.K."/>
            <person name="Schlueter J.A."/>
            <person name="Donoghue M.T."/>
            <person name="Azam S."/>
            <person name="Fan G."/>
            <person name="Whaley A.M."/>
            <person name="Farmer A.D."/>
            <person name="Sheridan J."/>
            <person name="Iwata A."/>
            <person name="Tuteja R."/>
            <person name="Penmetsa R.V."/>
            <person name="Wu W."/>
            <person name="Upadhyaya H.D."/>
            <person name="Yang S.P."/>
            <person name="Shah T."/>
            <person name="Saxena K.B."/>
            <person name="Michael T."/>
            <person name="McCombie W.R."/>
            <person name="Yang B."/>
            <person name="Zhang G."/>
            <person name="Yang H."/>
            <person name="Wang J."/>
            <person name="Spillane C."/>
            <person name="Cook D.R."/>
            <person name="May G.D."/>
            <person name="Xu X."/>
            <person name="Jackson S.A."/>
        </authorList>
    </citation>
    <scope>NUCLEOTIDE SEQUENCE [LARGE SCALE GENOMIC DNA]</scope>
</reference>
<dbReference type="Gramene" id="C.cajan_44058.t">
    <property type="protein sequence ID" value="C.cajan_44058.t"/>
    <property type="gene ID" value="C.cajan_44058"/>
</dbReference>